<protein>
    <submittedName>
        <fullName evidence="2">Uncharacterized protein</fullName>
    </submittedName>
</protein>
<keyword evidence="1" id="KW-0472">Membrane</keyword>
<gene>
    <name evidence="2" type="ORF">L2Y54_03835</name>
</gene>
<evidence type="ECO:0000313" key="2">
    <source>
        <dbReference type="EMBL" id="UJS25178.1"/>
    </source>
</evidence>
<dbReference type="RefSeq" id="WP_236499917.1">
    <property type="nucleotide sequence ID" value="NZ_CP091244.1"/>
</dbReference>
<name>A0ABY3T3S6_9GAMM</name>
<organism evidence="2 3">
    <name type="scientific">Thiothrix winogradskyi</name>
    <dbReference type="NCBI Taxonomy" id="96472"/>
    <lineage>
        <taxon>Bacteria</taxon>
        <taxon>Pseudomonadati</taxon>
        <taxon>Pseudomonadota</taxon>
        <taxon>Gammaproteobacteria</taxon>
        <taxon>Thiotrichales</taxon>
        <taxon>Thiotrichaceae</taxon>
        <taxon>Thiothrix</taxon>
    </lineage>
</organism>
<evidence type="ECO:0000256" key="1">
    <source>
        <dbReference type="SAM" id="Phobius"/>
    </source>
</evidence>
<keyword evidence="1" id="KW-1133">Transmembrane helix</keyword>
<sequence>MTDRPPPQDDSAPPLSLGNRLKAWVLYSLDFMRLLTERLMGFLRLFATLGLFLIVLFVVSKAVDSADLVLVKAFTVPQSMSASHADAGRIIANTLKQELLLAENDIYATVKRTSRNVNGKINIDAVTGNNEDYLLGSSIKLPETGISINDVVEFIGSIFGRRNITGSVYQDQGKLFLQVELDGRIFHFERTLGDYDPKAINMHLIRDMLREARTQLLSVASESHNLYYYCTGEAASMEHPDSRLGEWFDYCSRLQSSQVTPETLETLLRDLHSAHARQLASGNDTLRHILGQTIGSALDKTRLLCPDYPITKVCKASEVPEVAQIALKLPEPIIAAATAPSLYPELPDARAFEPDTLSMRSMIMVEPMAYGTAAPASAPASAAAPFPEPPTAPLVELPSVRALQAQCANRAAAKPQEILASNRTESDATLLFNNNRPIQAMEKYAQAIEQNCGNVFAWANLGVLLVSTEPPLRSADEAQLALEIAVKLNDKIDWIQNNLCIARAWLAPLDSVEKTISDEACSTARGLNPANKVILDKQFYLAVADRYLVEGLYAQAASSYQVAVSADRKRDCNTSKVIDKLALLEAEHGVTGARAAACAILQDAVALPGGKISACEDKLAAFTCP</sequence>
<keyword evidence="3" id="KW-1185">Reference proteome</keyword>
<accession>A0ABY3T3S6</accession>
<reference evidence="2" key="1">
    <citation type="journal article" date="2022" name="Microorganisms">
        <title>Two New Species of Filamentous Sulfur Bacteria of the Genus Thiothrix, Thiothrix winogradskyi sp. nov. and 'Candidatus Thiothrix sulfatifontis' sp. nov.</title>
        <authorList>
            <person name="Ravin N.V."/>
            <person name="Rossetti S."/>
            <person name="Beletsky A.V."/>
            <person name="Kadnikov V.V."/>
            <person name="Rudenko T.S."/>
            <person name="Smolyakov D.D."/>
            <person name="Moskvitina M.I."/>
            <person name="Gureeva M.V."/>
            <person name="Mardanov A.V."/>
            <person name="Grabovich M.Y."/>
        </authorList>
    </citation>
    <scope>NUCLEOTIDE SEQUENCE</scope>
    <source>
        <strain evidence="2">CT3</strain>
    </source>
</reference>
<keyword evidence="1" id="KW-0812">Transmembrane</keyword>
<feature type="transmembrane region" description="Helical" evidence="1">
    <location>
        <begin position="41"/>
        <end position="59"/>
    </location>
</feature>
<dbReference type="SUPFAM" id="SSF48452">
    <property type="entry name" value="TPR-like"/>
    <property type="match status" value="1"/>
</dbReference>
<dbReference type="EMBL" id="CP091244">
    <property type="protein sequence ID" value="UJS25178.1"/>
    <property type="molecule type" value="Genomic_DNA"/>
</dbReference>
<dbReference type="Gene3D" id="1.25.40.10">
    <property type="entry name" value="Tetratricopeptide repeat domain"/>
    <property type="match status" value="1"/>
</dbReference>
<dbReference type="InterPro" id="IPR011990">
    <property type="entry name" value="TPR-like_helical_dom_sf"/>
</dbReference>
<evidence type="ECO:0000313" key="3">
    <source>
        <dbReference type="Proteomes" id="UP001054801"/>
    </source>
</evidence>
<proteinExistence type="predicted"/>
<dbReference type="Proteomes" id="UP001054801">
    <property type="component" value="Chromosome"/>
</dbReference>